<protein>
    <submittedName>
        <fullName evidence="2">Uncharacterized protein</fullName>
    </submittedName>
</protein>
<keyword evidence="3" id="KW-1185">Reference proteome</keyword>
<name>A0A058Z5Z7_FONAL</name>
<dbReference type="EMBL" id="KB932206">
    <property type="protein sequence ID" value="KCV69695.1"/>
    <property type="molecule type" value="Genomic_DNA"/>
</dbReference>
<sequence>MPDTAFSATTVATGRSSHERGAICALVSSKLKPILLELWVEQGPAVLTAPQINSVDALRPLISILQTIALLLRNEGQLQLLAEGETFRGDLRKFFAPHFPFGTQSLVADSSEVQAALLEMNIQMIEIMSLLSAAARDSQSTASEEELSTAAVAYITDILQSPDSDSAAELLPALWRFVHGLPPGDSAHLFQQLVKTCIGLPAAASAKVKFAEFIRHFQNSKLGGTVARDLPGYGPVLDDFCKDIPKVLWQLRTAPEHDTLRLLLLDTLREVLRSRAHRLANAGPDAELGDASPLQQAIQAALAPMFFTQLPARGGTPARRIFGPFLALSAGAQQRLLGCVQFLGPLGERLRPSLSVAVCSPACPAPARDYALHLLGSQQTRLFAPGAERPNAPEHYLTLLLSSLVGWTAFDLASLREQTGPAVPLLAELQVQASGEGRTVRLLSPLATMQRHLAGPGRPQSDAEAGFTAYLGARVAQILTTVQAVRALRVVTPVDFLASSMGHLRSLMPPPSTTPPTVRRSPALRAPP</sequence>
<gene>
    <name evidence="2" type="ORF">H696_04102</name>
</gene>
<organism evidence="2">
    <name type="scientific">Fonticula alba</name>
    <name type="common">Slime mold</name>
    <dbReference type="NCBI Taxonomy" id="691883"/>
    <lineage>
        <taxon>Eukaryota</taxon>
        <taxon>Rotosphaerida</taxon>
        <taxon>Fonticulaceae</taxon>
        <taxon>Fonticula</taxon>
    </lineage>
</organism>
<reference evidence="2" key="1">
    <citation type="submission" date="2013-04" db="EMBL/GenBank/DDBJ databases">
        <title>The Genome Sequence of Fonticula alba ATCC 38817.</title>
        <authorList>
            <consortium name="The Broad Institute Genomics Platform"/>
            <person name="Russ C."/>
            <person name="Cuomo C."/>
            <person name="Burger G."/>
            <person name="Gray M.W."/>
            <person name="Holland P.W.H."/>
            <person name="King N."/>
            <person name="Lang F.B.F."/>
            <person name="Roger A.J."/>
            <person name="Ruiz-Trillo I."/>
            <person name="Brown M."/>
            <person name="Walker B."/>
            <person name="Young S."/>
            <person name="Zeng Q."/>
            <person name="Gargeya S."/>
            <person name="Fitzgerald M."/>
            <person name="Haas B."/>
            <person name="Abouelleil A."/>
            <person name="Allen A.W."/>
            <person name="Alvarado L."/>
            <person name="Arachchi H.M."/>
            <person name="Berlin A.M."/>
            <person name="Chapman S.B."/>
            <person name="Gainer-Dewar J."/>
            <person name="Goldberg J."/>
            <person name="Griggs A."/>
            <person name="Gujja S."/>
            <person name="Hansen M."/>
            <person name="Howarth C."/>
            <person name="Imamovic A."/>
            <person name="Ireland A."/>
            <person name="Larimer J."/>
            <person name="McCowan C."/>
            <person name="Murphy C."/>
            <person name="Pearson M."/>
            <person name="Poon T.W."/>
            <person name="Priest M."/>
            <person name="Roberts A."/>
            <person name="Saif S."/>
            <person name="Shea T."/>
            <person name="Sisk P."/>
            <person name="Sykes S."/>
            <person name="Wortman J."/>
            <person name="Nusbaum C."/>
            <person name="Birren B."/>
        </authorList>
    </citation>
    <scope>NUCLEOTIDE SEQUENCE [LARGE SCALE GENOMIC DNA]</scope>
    <source>
        <strain evidence="2">ATCC 38817</strain>
    </source>
</reference>
<evidence type="ECO:0000313" key="3">
    <source>
        <dbReference type="Proteomes" id="UP000030693"/>
    </source>
</evidence>
<accession>A0A058Z5Z7</accession>
<dbReference type="AlphaFoldDB" id="A0A058Z5Z7"/>
<proteinExistence type="predicted"/>
<evidence type="ECO:0000313" key="2">
    <source>
        <dbReference type="EMBL" id="KCV69695.1"/>
    </source>
</evidence>
<dbReference type="STRING" id="691883.A0A058Z5Z7"/>
<feature type="region of interest" description="Disordered" evidence="1">
    <location>
        <begin position="504"/>
        <end position="528"/>
    </location>
</feature>
<dbReference type="RefSeq" id="XP_009496260.1">
    <property type="nucleotide sequence ID" value="XM_009497985.1"/>
</dbReference>
<evidence type="ECO:0000256" key="1">
    <source>
        <dbReference type="SAM" id="MobiDB-lite"/>
    </source>
</evidence>
<dbReference type="GeneID" id="20528827"/>
<dbReference type="Proteomes" id="UP000030693">
    <property type="component" value="Unassembled WGS sequence"/>
</dbReference>